<dbReference type="SMART" id="SM00360">
    <property type="entry name" value="RRM"/>
    <property type="match status" value="1"/>
</dbReference>
<gene>
    <name evidence="7" type="primary">LOC106810761</name>
</gene>
<keyword evidence="1" id="KW-0507">mRNA processing</keyword>
<evidence type="ECO:0000259" key="4">
    <source>
        <dbReference type="PROSITE" id="PS50102"/>
    </source>
</evidence>
<evidence type="ECO:0000313" key="6">
    <source>
        <dbReference type="Proteomes" id="UP000695022"/>
    </source>
</evidence>
<feature type="compositionally biased region" description="Polar residues" evidence="3">
    <location>
        <begin position="48"/>
        <end position="66"/>
    </location>
</feature>
<sequence>MAFPRPPMGMPPMGMPMHGQFIGMPGVTAGMMPMMMGGPMMTGVQIPMNDSANRGRNRRQQINVTNKDNKKPSEDFPVTTVFVGNICERGPDTMIRTMLGKCGNVVSWKRVQGASGKLQAFGFCEYDNPESTLRAIRLLHDLQIADRKLVVKVDAKTKALLDEYKVKKREMQGKRPLADDAADDDELDADAIKHDEIVKDTLRAVLKENAHELSKVPNDESQDQQKKDRRQRDRERKDDEKGDRKGTTLDDVEMEEDKKNLIHREIRSFRSTYKEDDKDKEKREKERECMRERRRERERIKAVERERFLEKEREKQRMRDEHSASRSRSRSLPRRRSRSRERARRDTISRERSSGRSRTREREEIEDKEEVYERRKLERKLREKEAAYQERLKNWESRERKKLRDYEKEQEKENEKRDEEANEGRRLKEFLEDYDDDRDDPKYYKGSALSRRLKDREKEIETDNRDRAREKEELEEVKHRLLEEGRVGEDVEEEIARLEREKEEHMRPCLKLEVVVEPDTKPEMKIEESPEDDKEGIIFPPAPPGHDEQAASASDDADDADDFPSAADAYNHTADDTSRSAVSSGKFETPTPPQQQQQQQQPQASKRKKLTVGDVFNINQEAGDDSGASTDGPRRRKLVPIDYTPEEKRAVEKPLSADEKKKHIKGLIEKIPTQKAELFSYAVDWSIVDSSLMERRIKPWINKKIVEYIGEEEQTLVEFICQKVMAHSTPQSILSDVGMVLDEEAEVFVVKMWRLLIYEIEAKKHGLVK</sequence>
<dbReference type="PANTHER" id="PTHR18806:SF4">
    <property type="entry name" value="RNA-BINDING PROTEIN 25"/>
    <property type="match status" value="1"/>
</dbReference>
<feature type="compositionally biased region" description="Basic and acidic residues" evidence="3">
    <location>
        <begin position="343"/>
        <end position="386"/>
    </location>
</feature>
<dbReference type="SUPFAM" id="SSF101233">
    <property type="entry name" value="PWI domain"/>
    <property type="match status" value="1"/>
</dbReference>
<feature type="compositionally biased region" description="Basic and acidic residues" evidence="3">
    <location>
        <begin position="256"/>
        <end position="324"/>
    </location>
</feature>
<keyword evidence="2" id="KW-0694">RNA-binding</keyword>
<name>A0ABM1EBX3_PRICU</name>
<evidence type="ECO:0000256" key="3">
    <source>
        <dbReference type="SAM" id="MobiDB-lite"/>
    </source>
</evidence>
<dbReference type="Gene3D" id="1.20.1390.10">
    <property type="entry name" value="PWI domain"/>
    <property type="match status" value="1"/>
</dbReference>
<feature type="region of interest" description="Disordered" evidence="3">
    <location>
        <begin position="513"/>
        <end position="655"/>
    </location>
</feature>
<feature type="region of interest" description="Disordered" evidence="3">
    <location>
        <begin position="454"/>
        <end position="473"/>
    </location>
</feature>
<feature type="compositionally biased region" description="Basic and acidic residues" evidence="3">
    <location>
        <begin position="645"/>
        <end position="655"/>
    </location>
</feature>
<dbReference type="SUPFAM" id="SSF54928">
    <property type="entry name" value="RNA-binding domain, RBD"/>
    <property type="match status" value="1"/>
</dbReference>
<feature type="compositionally biased region" description="Basic and acidic residues" evidence="3">
    <location>
        <begin position="211"/>
        <end position="248"/>
    </location>
</feature>
<feature type="compositionally biased region" description="Low complexity" evidence="3">
    <location>
        <begin position="594"/>
        <end position="603"/>
    </location>
</feature>
<dbReference type="InterPro" id="IPR002483">
    <property type="entry name" value="PWI_dom"/>
</dbReference>
<evidence type="ECO:0000313" key="7">
    <source>
        <dbReference type="RefSeq" id="XP_014669694.1"/>
    </source>
</evidence>
<dbReference type="Pfam" id="PF00076">
    <property type="entry name" value="RRM_1"/>
    <property type="match status" value="1"/>
</dbReference>
<dbReference type="Gene3D" id="3.30.70.330">
    <property type="match status" value="1"/>
</dbReference>
<feature type="region of interest" description="Disordered" evidence="3">
    <location>
        <begin position="402"/>
        <end position="446"/>
    </location>
</feature>
<protein>
    <submittedName>
        <fullName evidence="7">RNA-binding protein 25-like</fullName>
    </submittedName>
</protein>
<dbReference type="InterPro" id="IPR012677">
    <property type="entry name" value="Nucleotide-bd_a/b_plait_sf"/>
</dbReference>
<feature type="compositionally biased region" description="Basic residues" evidence="3">
    <location>
        <begin position="325"/>
        <end position="342"/>
    </location>
</feature>
<dbReference type="RefSeq" id="XP_014669694.1">
    <property type="nucleotide sequence ID" value="XM_014814208.1"/>
</dbReference>
<dbReference type="CDD" id="cd12446">
    <property type="entry name" value="RRM_RBM25"/>
    <property type="match status" value="1"/>
</dbReference>
<dbReference type="InterPro" id="IPR036483">
    <property type="entry name" value="PWI_dom_sf"/>
</dbReference>
<feature type="compositionally biased region" description="Basic and acidic residues" evidence="3">
    <location>
        <begin position="518"/>
        <end position="528"/>
    </location>
</feature>
<reference evidence="7" key="1">
    <citation type="submission" date="2025-08" db="UniProtKB">
        <authorList>
            <consortium name="RefSeq"/>
        </authorList>
    </citation>
    <scope>IDENTIFICATION</scope>
</reference>
<feature type="compositionally biased region" description="Basic and acidic residues" evidence="3">
    <location>
        <begin position="402"/>
        <end position="431"/>
    </location>
</feature>
<feature type="domain" description="PWI" evidence="5">
    <location>
        <begin position="676"/>
        <end position="769"/>
    </location>
</feature>
<dbReference type="Proteomes" id="UP000695022">
    <property type="component" value="Unplaced"/>
</dbReference>
<feature type="region of interest" description="Disordered" evidence="3">
    <location>
        <begin position="211"/>
        <end position="386"/>
    </location>
</feature>
<dbReference type="SMART" id="SM00311">
    <property type="entry name" value="PWI"/>
    <property type="match status" value="1"/>
</dbReference>
<dbReference type="Pfam" id="PF01480">
    <property type="entry name" value="PWI"/>
    <property type="match status" value="1"/>
</dbReference>
<dbReference type="InterPro" id="IPR034268">
    <property type="entry name" value="RBM25_RRM"/>
</dbReference>
<dbReference type="InterPro" id="IPR035979">
    <property type="entry name" value="RBD_domain_sf"/>
</dbReference>
<dbReference type="PROSITE" id="PS50102">
    <property type="entry name" value="RRM"/>
    <property type="match status" value="1"/>
</dbReference>
<dbReference type="PROSITE" id="PS51025">
    <property type="entry name" value="PWI"/>
    <property type="match status" value="1"/>
</dbReference>
<feature type="domain" description="RRM" evidence="4">
    <location>
        <begin position="79"/>
        <end position="156"/>
    </location>
</feature>
<proteinExistence type="predicted"/>
<organism evidence="6 7">
    <name type="scientific">Priapulus caudatus</name>
    <name type="common">Priapulid worm</name>
    <dbReference type="NCBI Taxonomy" id="37621"/>
    <lineage>
        <taxon>Eukaryota</taxon>
        <taxon>Metazoa</taxon>
        <taxon>Ecdysozoa</taxon>
        <taxon>Scalidophora</taxon>
        <taxon>Priapulida</taxon>
        <taxon>Priapulimorpha</taxon>
        <taxon>Priapulimorphida</taxon>
        <taxon>Priapulidae</taxon>
        <taxon>Priapulus</taxon>
    </lineage>
</organism>
<dbReference type="InterPro" id="IPR000504">
    <property type="entry name" value="RRM_dom"/>
</dbReference>
<evidence type="ECO:0000259" key="5">
    <source>
        <dbReference type="PROSITE" id="PS51025"/>
    </source>
</evidence>
<dbReference type="PANTHER" id="PTHR18806">
    <property type="entry name" value="RBM25 PROTEIN"/>
    <property type="match status" value="1"/>
</dbReference>
<keyword evidence="6" id="KW-1185">Reference proteome</keyword>
<evidence type="ECO:0000256" key="1">
    <source>
        <dbReference type="ARBA" id="ARBA00022664"/>
    </source>
</evidence>
<accession>A0ABM1EBX3</accession>
<dbReference type="GeneID" id="106810761"/>
<evidence type="ECO:0000256" key="2">
    <source>
        <dbReference type="PROSITE-ProRule" id="PRU00176"/>
    </source>
</evidence>
<feature type="region of interest" description="Disordered" evidence="3">
    <location>
        <begin position="45"/>
        <end position="74"/>
    </location>
</feature>
<dbReference type="InterPro" id="IPR052768">
    <property type="entry name" value="RBM25"/>
</dbReference>